<feature type="region of interest" description="Disordered" evidence="1">
    <location>
        <begin position="1"/>
        <end position="31"/>
    </location>
</feature>
<evidence type="ECO:0000313" key="2">
    <source>
        <dbReference type="EMBL" id="CAH1406414.1"/>
    </source>
</evidence>
<evidence type="ECO:0000256" key="1">
    <source>
        <dbReference type="SAM" id="MobiDB-lite"/>
    </source>
</evidence>
<dbReference type="AlphaFoldDB" id="A0A9P0HRB6"/>
<dbReference type="EMBL" id="OV725082">
    <property type="protein sequence ID" value="CAH1406414.1"/>
    <property type="molecule type" value="Genomic_DNA"/>
</dbReference>
<gene>
    <name evidence="2" type="ORF">NEZAVI_LOCUS14356</name>
</gene>
<name>A0A9P0HRB6_NEZVI</name>
<dbReference type="Proteomes" id="UP001152798">
    <property type="component" value="Chromosome 6"/>
</dbReference>
<protein>
    <submittedName>
        <fullName evidence="2">Uncharacterized protein</fullName>
    </submittedName>
</protein>
<accession>A0A9P0HRB6</accession>
<sequence length="147" mass="16789">MRWVSSDLEGIQGTRELGTKADTPDPPARNTTRIKITGYISGDKQESRTGSFRAIYRIAGEVERKKKNTYDKCIPFLKDKFRETFGEREFTGRGLWFGSRGTIPKRTRSFLEELGVDIKDVAREEVSLCPVILRNAPILRSLYYAGH</sequence>
<evidence type="ECO:0000313" key="3">
    <source>
        <dbReference type="Proteomes" id="UP001152798"/>
    </source>
</evidence>
<organism evidence="2 3">
    <name type="scientific">Nezara viridula</name>
    <name type="common">Southern green stink bug</name>
    <name type="synonym">Cimex viridulus</name>
    <dbReference type="NCBI Taxonomy" id="85310"/>
    <lineage>
        <taxon>Eukaryota</taxon>
        <taxon>Metazoa</taxon>
        <taxon>Ecdysozoa</taxon>
        <taxon>Arthropoda</taxon>
        <taxon>Hexapoda</taxon>
        <taxon>Insecta</taxon>
        <taxon>Pterygota</taxon>
        <taxon>Neoptera</taxon>
        <taxon>Paraneoptera</taxon>
        <taxon>Hemiptera</taxon>
        <taxon>Heteroptera</taxon>
        <taxon>Panheteroptera</taxon>
        <taxon>Pentatomomorpha</taxon>
        <taxon>Pentatomoidea</taxon>
        <taxon>Pentatomidae</taxon>
        <taxon>Pentatominae</taxon>
        <taxon>Nezara</taxon>
    </lineage>
</organism>
<reference evidence="2" key="1">
    <citation type="submission" date="2022-01" db="EMBL/GenBank/DDBJ databases">
        <authorList>
            <person name="King R."/>
        </authorList>
    </citation>
    <scope>NUCLEOTIDE SEQUENCE</scope>
</reference>
<keyword evidence="3" id="KW-1185">Reference proteome</keyword>
<proteinExistence type="predicted"/>